<feature type="compositionally biased region" description="Low complexity" evidence="7">
    <location>
        <begin position="283"/>
        <end position="296"/>
    </location>
</feature>
<dbReference type="Proteomes" id="UP000638353">
    <property type="component" value="Unassembled WGS sequence"/>
</dbReference>
<feature type="DNA-binding region" description="OmpR/PhoB-type" evidence="6">
    <location>
        <begin position="12"/>
        <end position="117"/>
    </location>
</feature>
<dbReference type="InterPro" id="IPR016032">
    <property type="entry name" value="Sig_transdc_resp-reg_C-effctor"/>
</dbReference>
<dbReference type="Gene3D" id="1.25.40.10">
    <property type="entry name" value="Tetratricopeptide repeat domain"/>
    <property type="match status" value="1"/>
</dbReference>
<dbReference type="InterPro" id="IPR036388">
    <property type="entry name" value="WH-like_DNA-bd_sf"/>
</dbReference>
<keyword evidence="2" id="KW-0902">Two-component regulatory system</keyword>
<keyword evidence="5" id="KW-0804">Transcription</keyword>
<evidence type="ECO:0000256" key="2">
    <source>
        <dbReference type="ARBA" id="ARBA00023012"/>
    </source>
</evidence>
<evidence type="ECO:0000256" key="6">
    <source>
        <dbReference type="PROSITE-ProRule" id="PRU01091"/>
    </source>
</evidence>
<dbReference type="SUPFAM" id="SSF48452">
    <property type="entry name" value="TPR-like"/>
    <property type="match status" value="1"/>
</dbReference>
<keyword evidence="3" id="KW-0805">Transcription regulation</keyword>
<dbReference type="Pfam" id="PF00486">
    <property type="entry name" value="Trans_reg_C"/>
    <property type="match status" value="1"/>
</dbReference>
<dbReference type="GO" id="GO:0006355">
    <property type="term" value="P:regulation of DNA-templated transcription"/>
    <property type="evidence" value="ECO:0007669"/>
    <property type="project" value="InterPro"/>
</dbReference>
<protein>
    <recommendedName>
        <fullName evidence="8">OmpR/PhoB-type domain-containing protein</fullName>
    </recommendedName>
</protein>
<evidence type="ECO:0000256" key="5">
    <source>
        <dbReference type="ARBA" id="ARBA00023163"/>
    </source>
</evidence>
<dbReference type="SMART" id="SM01043">
    <property type="entry name" value="BTAD"/>
    <property type="match status" value="1"/>
</dbReference>
<comment type="similarity">
    <text evidence="1">Belongs to the AfsR/DnrI/RedD regulatory family.</text>
</comment>
<sequence>MTDPLSPSNAHPSSATHPADLSFELLGEVRGWRDGVELPLGAPRQRALLAVLLLRSGSPVGRDHLIDGIWGDTTVLDGANLVQAYVSKLRKLFEPDRAPRTAGGVLARVGGSYRLSLAPQQCDLGRFEQSVADARALRTAGQPDAAERTLAAALSCWPGPALTGVSGPLLDVERTRLAELRLAVVEEHAELALELGGHARLVPHLHVLTAEHPYRERLWALLMAALYRGSRQADALAAYQRARHALKENLGLLPGPELRGVEEAILARRPDPFARAADRDRAAAPAWAPDPADVAAGSGAPVPDRPRLTLVGGGPLAVPPAPAAPGPWSTRATRLAR</sequence>
<comment type="caution">
    <text evidence="9">The sequence shown here is derived from an EMBL/GenBank/DDBJ whole genome shotgun (WGS) entry which is preliminary data.</text>
</comment>
<evidence type="ECO:0000313" key="10">
    <source>
        <dbReference type="Proteomes" id="UP000638353"/>
    </source>
</evidence>
<dbReference type="RefSeq" id="WP_189827881.1">
    <property type="nucleotide sequence ID" value="NZ_BMVC01000020.1"/>
</dbReference>
<dbReference type="PANTHER" id="PTHR35807">
    <property type="entry name" value="TRANSCRIPTIONAL REGULATOR REDD-RELATED"/>
    <property type="match status" value="1"/>
</dbReference>
<evidence type="ECO:0000259" key="8">
    <source>
        <dbReference type="PROSITE" id="PS51755"/>
    </source>
</evidence>
<dbReference type="SUPFAM" id="SSF46894">
    <property type="entry name" value="C-terminal effector domain of the bipartite response regulators"/>
    <property type="match status" value="1"/>
</dbReference>
<evidence type="ECO:0000256" key="3">
    <source>
        <dbReference type="ARBA" id="ARBA00023015"/>
    </source>
</evidence>
<dbReference type="CDD" id="cd15831">
    <property type="entry name" value="BTAD"/>
    <property type="match status" value="1"/>
</dbReference>
<dbReference type="PROSITE" id="PS51755">
    <property type="entry name" value="OMPR_PHOB"/>
    <property type="match status" value="1"/>
</dbReference>
<dbReference type="Pfam" id="PF03704">
    <property type="entry name" value="BTAD"/>
    <property type="match status" value="1"/>
</dbReference>
<dbReference type="InterPro" id="IPR001867">
    <property type="entry name" value="OmpR/PhoB-type_DNA-bd"/>
</dbReference>
<dbReference type="EMBL" id="BMVC01000020">
    <property type="protein sequence ID" value="GHD13769.1"/>
    <property type="molecule type" value="Genomic_DNA"/>
</dbReference>
<organism evidence="9 10">
    <name type="scientific">Streptomyces finlayi</name>
    <dbReference type="NCBI Taxonomy" id="67296"/>
    <lineage>
        <taxon>Bacteria</taxon>
        <taxon>Bacillati</taxon>
        <taxon>Actinomycetota</taxon>
        <taxon>Actinomycetes</taxon>
        <taxon>Kitasatosporales</taxon>
        <taxon>Streptomycetaceae</taxon>
        <taxon>Streptomyces</taxon>
    </lineage>
</organism>
<dbReference type="SMART" id="SM00862">
    <property type="entry name" value="Trans_reg_C"/>
    <property type="match status" value="1"/>
</dbReference>
<dbReference type="GO" id="GO:0000160">
    <property type="term" value="P:phosphorelay signal transduction system"/>
    <property type="evidence" value="ECO:0007669"/>
    <property type="project" value="UniProtKB-KW"/>
</dbReference>
<dbReference type="Gene3D" id="1.10.10.10">
    <property type="entry name" value="Winged helix-like DNA-binding domain superfamily/Winged helix DNA-binding domain"/>
    <property type="match status" value="1"/>
</dbReference>
<dbReference type="InterPro" id="IPR051677">
    <property type="entry name" value="AfsR-DnrI-RedD_regulator"/>
</dbReference>
<reference evidence="9" key="2">
    <citation type="submission" date="2020-09" db="EMBL/GenBank/DDBJ databases">
        <authorList>
            <person name="Sun Q."/>
            <person name="Ohkuma M."/>
        </authorList>
    </citation>
    <scope>NUCLEOTIDE SEQUENCE</scope>
    <source>
        <strain evidence="9">JCM 4637</strain>
    </source>
</reference>
<dbReference type="AlphaFoldDB" id="A0A919CDY4"/>
<dbReference type="PANTHER" id="PTHR35807:SF1">
    <property type="entry name" value="TRANSCRIPTIONAL REGULATOR REDD"/>
    <property type="match status" value="1"/>
</dbReference>
<evidence type="ECO:0000256" key="1">
    <source>
        <dbReference type="ARBA" id="ARBA00005820"/>
    </source>
</evidence>
<accession>A0A919CDY4</accession>
<evidence type="ECO:0000313" key="9">
    <source>
        <dbReference type="EMBL" id="GHD13769.1"/>
    </source>
</evidence>
<keyword evidence="4 6" id="KW-0238">DNA-binding</keyword>
<proteinExistence type="inferred from homology"/>
<feature type="region of interest" description="Disordered" evidence="7">
    <location>
        <begin position="277"/>
        <end position="337"/>
    </location>
</feature>
<evidence type="ECO:0000256" key="7">
    <source>
        <dbReference type="SAM" id="MobiDB-lite"/>
    </source>
</evidence>
<evidence type="ECO:0000256" key="4">
    <source>
        <dbReference type="ARBA" id="ARBA00023125"/>
    </source>
</evidence>
<feature type="domain" description="OmpR/PhoB-type" evidence="8">
    <location>
        <begin position="12"/>
        <end position="117"/>
    </location>
</feature>
<name>A0A919CDY4_9ACTN</name>
<dbReference type="InterPro" id="IPR011990">
    <property type="entry name" value="TPR-like_helical_dom_sf"/>
</dbReference>
<dbReference type="InterPro" id="IPR005158">
    <property type="entry name" value="BTAD"/>
</dbReference>
<gene>
    <name evidence="9" type="ORF">GCM10010334_72330</name>
</gene>
<reference evidence="9" key="1">
    <citation type="journal article" date="2014" name="Int. J. Syst. Evol. Microbiol.">
        <title>Complete genome sequence of Corynebacterium casei LMG S-19264T (=DSM 44701T), isolated from a smear-ripened cheese.</title>
        <authorList>
            <consortium name="US DOE Joint Genome Institute (JGI-PGF)"/>
            <person name="Walter F."/>
            <person name="Albersmeier A."/>
            <person name="Kalinowski J."/>
            <person name="Ruckert C."/>
        </authorList>
    </citation>
    <scope>NUCLEOTIDE SEQUENCE</scope>
    <source>
        <strain evidence="9">JCM 4637</strain>
    </source>
</reference>
<dbReference type="GO" id="GO:0003677">
    <property type="term" value="F:DNA binding"/>
    <property type="evidence" value="ECO:0007669"/>
    <property type="project" value="UniProtKB-UniRule"/>
</dbReference>